<name>A0AAV8PY77_ENSVE</name>
<comment type="caution">
    <text evidence="1">The sequence shown here is derived from an EMBL/GenBank/DDBJ whole genome shotgun (WGS) entry which is preliminary data.</text>
</comment>
<proteinExistence type="predicted"/>
<dbReference type="Proteomes" id="UP001222027">
    <property type="component" value="Unassembled WGS sequence"/>
</dbReference>
<gene>
    <name evidence="1" type="ORF">OPV22_032045</name>
</gene>
<evidence type="ECO:0000313" key="2">
    <source>
        <dbReference type="Proteomes" id="UP001222027"/>
    </source>
</evidence>
<dbReference type="EMBL" id="JAQQAF010000009">
    <property type="protein sequence ID" value="KAJ8459119.1"/>
    <property type="molecule type" value="Genomic_DNA"/>
</dbReference>
<organism evidence="1 2">
    <name type="scientific">Ensete ventricosum</name>
    <name type="common">Abyssinian banana</name>
    <name type="synonym">Musa ensete</name>
    <dbReference type="NCBI Taxonomy" id="4639"/>
    <lineage>
        <taxon>Eukaryota</taxon>
        <taxon>Viridiplantae</taxon>
        <taxon>Streptophyta</taxon>
        <taxon>Embryophyta</taxon>
        <taxon>Tracheophyta</taxon>
        <taxon>Spermatophyta</taxon>
        <taxon>Magnoliopsida</taxon>
        <taxon>Liliopsida</taxon>
        <taxon>Zingiberales</taxon>
        <taxon>Musaceae</taxon>
        <taxon>Ensete</taxon>
    </lineage>
</organism>
<dbReference type="AlphaFoldDB" id="A0AAV8PY77"/>
<protein>
    <submittedName>
        <fullName evidence="1">Uncharacterized protein</fullName>
    </submittedName>
</protein>
<keyword evidence="2" id="KW-1185">Reference proteome</keyword>
<evidence type="ECO:0000313" key="1">
    <source>
        <dbReference type="EMBL" id="KAJ8459119.1"/>
    </source>
</evidence>
<sequence>MTGALHRRRSQNPTATVVFTPPLRSLGERALHRTALHRWIASGGKIQSTDCRFFLEKALRPPIHYLNER</sequence>
<reference evidence="1 2" key="1">
    <citation type="submission" date="2022-12" db="EMBL/GenBank/DDBJ databases">
        <title>Chromosome-scale assembly of the Ensete ventricosum genome.</title>
        <authorList>
            <person name="Dussert Y."/>
            <person name="Stocks J."/>
            <person name="Wendawek A."/>
            <person name="Woldeyes F."/>
            <person name="Nichols R.A."/>
            <person name="Borrell J.S."/>
        </authorList>
    </citation>
    <scope>NUCLEOTIDE SEQUENCE [LARGE SCALE GENOMIC DNA]</scope>
    <source>
        <strain evidence="2">cv. Maze</strain>
        <tissue evidence="1">Seeds</tissue>
    </source>
</reference>
<accession>A0AAV8PY77</accession>